<accession>A0A934PTM5</accession>
<reference evidence="2" key="1">
    <citation type="submission" date="2020-12" db="EMBL/GenBank/DDBJ databases">
        <title>Bacterial novel species Mucilaginibacter sp. SD-g isolated from soil.</title>
        <authorList>
            <person name="Jung H.-Y."/>
        </authorList>
    </citation>
    <scope>NUCLEOTIDE SEQUENCE</scope>
    <source>
        <strain evidence="2">SD-g</strain>
    </source>
</reference>
<feature type="compositionally biased region" description="Basic and acidic residues" evidence="1">
    <location>
        <begin position="56"/>
        <end position="77"/>
    </location>
</feature>
<dbReference type="AlphaFoldDB" id="A0A934PTM5"/>
<feature type="compositionally biased region" description="Basic and acidic residues" evidence="1">
    <location>
        <begin position="20"/>
        <end position="34"/>
    </location>
</feature>
<organism evidence="2 3">
    <name type="scientific">Mucilaginibacter segetis</name>
    <dbReference type="NCBI Taxonomy" id="2793071"/>
    <lineage>
        <taxon>Bacteria</taxon>
        <taxon>Pseudomonadati</taxon>
        <taxon>Bacteroidota</taxon>
        <taxon>Sphingobacteriia</taxon>
        <taxon>Sphingobacteriales</taxon>
        <taxon>Sphingobacteriaceae</taxon>
        <taxon>Mucilaginibacter</taxon>
    </lineage>
</organism>
<dbReference type="Proteomes" id="UP000613193">
    <property type="component" value="Unassembled WGS sequence"/>
</dbReference>
<evidence type="ECO:0008006" key="4">
    <source>
        <dbReference type="Google" id="ProtNLM"/>
    </source>
</evidence>
<keyword evidence="3" id="KW-1185">Reference proteome</keyword>
<gene>
    <name evidence="2" type="ORF">I5M19_05980</name>
</gene>
<comment type="caution">
    <text evidence="2">The sequence shown here is derived from an EMBL/GenBank/DDBJ whole genome shotgun (WGS) entry which is preliminary data.</text>
</comment>
<sequence length="77" mass="8917">MAKSQATFMKKQLEKKRLKKKEEKLLRKQERRENSTATGDNLQSMIAYVNEYGEIVSEKPEEKPVKDAEKEAKETGS</sequence>
<evidence type="ECO:0000313" key="2">
    <source>
        <dbReference type="EMBL" id="MBK0378845.1"/>
    </source>
</evidence>
<dbReference type="RefSeq" id="WP_200065286.1">
    <property type="nucleotide sequence ID" value="NZ_JAEHFW010000001.1"/>
</dbReference>
<feature type="region of interest" description="Disordered" evidence="1">
    <location>
        <begin position="55"/>
        <end position="77"/>
    </location>
</feature>
<evidence type="ECO:0000313" key="3">
    <source>
        <dbReference type="Proteomes" id="UP000613193"/>
    </source>
</evidence>
<dbReference type="EMBL" id="JAEHFW010000001">
    <property type="protein sequence ID" value="MBK0378845.1"/>
    <property type="molecule type" value="Genomic_DNA"/>
</dbReference>
<feature type="region of interest" description="Disordered" evidence="1">
    <location>
        <begin position="1"/>
        <end position="42"/>
    </location>
</feature>
<name>A0A934PTM5_9SPHI</name>
<evidence type="ECO:0000256" key="1">
    <source>
        <dbReference type="SAM" id="MobiDB-lite"/>
    </source>
</evidence>
<proteinExistence type="predicted"/>
<protein>
    <recommendedName>
        <fullName evidence="4">Cold-shock protein</fullName>
    </recommendedName>
</protein>